<dbReference type="InterPro" id="IPR016032">
    <property type="entry name" value="Sig_transdc_resp-reg_C-effctor"/>
</dbReference>
<dbReference type="KEGG" id="ppf:Pput_3129"/>
<dbReference type="PANTHER" id="PTHR44688:SF16">
    <property type="entry name" value="DNA-BINDING TRANSCRIPTIONAL ACTIVATOR DEVR_DOSR"/>
    <property type="match status" value="1"/>
</dbReference>
<protein>
    <submittedName>
        <fullName evidence="5">Transcriptional regulator, LuxR family</fullName>
    </submittedName>
</protein>
<accession>A5W547</accession>
<dbReference type="EMBL" id="CP000712">
    <property type="protein sequence ID" value="ABQ79257.1"/>
    <property type="molecule type" value="Genomic_DNA"/>
</dbReference>
<feature type="domain" description="HTH luxR-type" evidence="4">
    <location>
        <begin position="218"/>
        <end position="283"/>
    </location>
</feature>
<reference evidence="5" key="1">
    <citation type="submission" date="2007-05" db="EMBL/GenBank/DDBJ databases">
        <title>Complete sequence of Pseudomonas putida F1.</title>
        <authorList>
            <consortium name="US DOE Joint Genome Institute"/>
            <person name="Copeland A."/>
            <person name="Lucas S."/>
            <person name="Lapidus A."/>
            <person name="Barry K."/>
            <person name="Detter J.C."/>
            <person name="Glavina del Rio T."/>
            <person name="Hammon N."/>
            <person name="Israni S."/>
            <person name="Dalin E."/>
            <person name="Tice H."/>
            <person name="Pitluck S."/>
            <person name="Chain P."/>
            <person name="Malfatti S."/>
            <person name="Shin M."/>
            <person name="Vergez L."/>
            <person name="Schmutz J."/>
            <person name="Larimer F."/>
            <person name="Land M."/>
            <person name="Hauser L."/>
            <person name="Kyrpides N."/>
            <person name="Lykidis A."/>
            <person name="Parales R."/>
            <person name="Richardson P."/>
        </authorList>
    </citation>
    <scope>NUCLEOTIDE SEQUENCE [LARGE SCALE GENOMIC DNA]</scope>
    <source>
        <strain evidence="5">F1</strain>
    </source>
</reference>
<dbReference type="SMART" id="SM00421">
    <property type="entry name" value="HTH_LUXR"/>
    <property type="match status" value="1"/>
</dbReference>
<dbReference type="eggNOG" id="COG2197">
    <property type="taxonomic scope" value="Bacteria"/>
</dbReference>
<evidence type="ECO:0000256" key="1">
    <source>
        <dbReference type="ARBA" id="ARBA00023015"/>
    </source>
</evidence>
<dbReference type="CDD" id="cd06170">
    <property type="entry name" value="LuxR_C_like"/>
    <property type="match status" value="1"/>
</dbReference>
<dbReference type="PROSITE" id="PS50043">
    <property type="entry name" value="HTH_LUXR_2"/>
    <property type="match status" value="1"/>
</dbReference>
<dbReference type="GO" id="GO:0006355">
    <property type="term" value="P:regulation of DNA-templated transcription"/>
    <property type="evidence" value="ECO:0007669"/>
    <property type="project" value="InterPro"/>
</dbReference>
<dbReference type="Gene3D" id="1.10.10.10">
    <property type="entry name" value="Winged helix-like DNA-binding domain superfamily/Winged helix DNA-binding domain"/>
    <property type="match status" value="1"/>
</dbReference>
<dbReference type="HOGENOM" id="CLU_067793_0_0_6"/>
<evidence type="ECO:0000256" key="3">
    <source>
        <dbReference type="ARBA" id="ARBA00023163"/>
    </source>
</evidence>
<organism evidence="5">
    <name type="scientific">Pseudomonas putida (strain ATCC 700007 / DSM 6899 / JCM 31910 / BCRC 17059 / LMG 24140 / F1)</name>
    <dbReference type="NCBI Taxonomy" id="351746"/>
    <lineage>
        <taxon>Bacteria</taxon>
        <taxon>Pseudomonadati</taxon>
        <taxon>Pseudomonadota</taxon>
        <taxon>Gammaproteobacteria</taxon>
        <taxon>Pseudomonadales</taxon>
        <taxon>Pseudomonadaceae</taxon>
        <taxon>Pseudomonas</taxon>
    </lineage>
</organism>
<dbReference type="AlphaFoldDB" id="A5W547"/>
<evidence type="ECO:0000313" key="5">
    <source>
        <dbReference type="EMBL" id="ABQ79257.1"/>
    </source>
</evidence>
<dbReference type="PANTHER" id="PTHR44688">
    <property type="entry name" value="DNA-BINDING TRANSCRIPTIONAL ACTIVATOR DEVR_DOSR"/>
    <property type="match status" value="1"/>
</dbReference>
<name>A5W547_PSEP1</name>
<dbReference type="InterPro" id="IPR000792">
    <property type="entry name" value="Tscrpt_reg_LuxR_C"/>
</dbReference>
<dbReference type="InterPro" id="IPR036388">
    <property type="entry name" value="WH-like_DNA-bd_sf"/>
</dbReference>
<sequence length="303" mass="33757">MGVSAQRRTALAAVPLRRNGRLTVTNQLLSAQWFEHQAKVTEAIGRPGFAASLFAALGVIRPIQATTVYLYPHDGMPCALFEQDDKAPWQPEGNVSRYLSGFYLLDPFYGACVEQVESGCYGLFEVAPDHFEVSEYYQSFYRHSHLEDELNYILQVAPGQSLAVSLAFTDKLDGQSRTRFGLITPWVLAVLGKHFAGLDSRAGRFENILEQRIHAALNNFGSSLLTERECRIAQLILRGHSTRSLAERLGVSEDTIKSHRKNVYVKLDIGTQSELFSLFIDALANAQGVLGKDPLESYMGKLR</sequence>
<dbReference type="PRINTS" id="PR00038">
    <property type="entry name" value="HTHLUXR"/>
</dbReference>
<gene>
    <name evidence="5" type="ordered locus">Pput_3129</name>
</gene>
<evidence type="ECO:0000256" key="2">
    <source>
        <dbReference type="ARBA" id="ARBA00023125"/>
    </source>
</evidence>
<proteinExistence type="predicted"/>
<dbReference type="Pfam" id="PF00196">
    <property type="entry name" value="GerE"/>
    <property type="match status" value="1"/>
</dbReference>
<keyword evidence="2" id="KW-0238">DNA-binding</keyword>
<keyword evidence="1" id="KW-0805">Transcription regulation</keyword>
<keyword evidence="3" id="KW-0804">Transcription</keyword>
<dbReference type="SUPFAM" id="SSF46894">
    <property type="entry name" value="C-terminal effector domain of the bipartite response regulators"/>
    <property type="match status" value="1"/>
</dbReference>
<dbReference type="GO" id="GO:0003677">
    <property type="term" value="F:DNA binding"/>
    <property type="evidence" value="ECO:0007669"/>
    <property type="project" value="UniProtKB-KW"/>
</dbReference>
<evidence type="ECO:0000259" key="4">
    <source>
        <dbReference type="PROSITE" id="PS50043"/>
    </source>
</evidence>